<dbReference type="EMBL" id="JBHTLK010000067">
    <property type="protein sequence ID" value="MFD1148507.1"/>
    <property type="molecule type" value="Genomic_DNA"/>
</dbReference>
<evidence type="ECO:0000313" key="1">
    <source>
        <dbReference type="EMBL" id="MFD1148507.1"/>
    </source>
</evidence>
<protein>
    <submittedName>
        <fullName evidence="1">Uncharacterized protein</fullName>
    </submittedName>
</protein>
<sequence>MTTTTTPITHRDRAVLRAVAEGRCVYAAGTLLVDGIGCCDQFVGPRLARAGLIASQSGPARLTADGMALLATA</sequence>
<dbReference type="Proteomes" id="UP001597168">
    <property type="component" value="Unassembled WGS sequence"/>
</dbReference>
<accession>A0ABW3QUT5</accession>
<proteinExistence type="predicted"/>
<keyword evidence="2" id="KW-1185">Reference proteome</keyword>
<evidence type="ECO:0000313" key="2">
    <source>
        <dbReference type="Proteomes" id="UP001597168"/>
    </source>
</evidence>
<dbReference type="RefSeq" id="WP_380723931.1">
    <property type="nucleotide sequence ID" value="NZ_JBHTLK010000067.1"/>
</dbReference>
<reference evidence="2" key="1">
    <citation type="journal article" date="2019" name="Int. J. Syst. Evol. Microbiol.">
        <title>The Global Catalogue of Microorganisms (GCM) 10K type strain sequencing project: providing services to taxonomists for standard genome sequencing and annotation.</title>
        <authorList>
            <consortium name="The Broad Institute Genomics Platform"/>
            <consortium name="The Broad Institute Genome Sequencing Center for Infectious Disease"/>
            <person name="Wu L."/>
            <person name="Ma J."/>
        </authorList>
    </citation>
    <scope>NUCLEOTIDE SEQUENCE [LARGE SCALE GENOMIC DNA]</scope>
    <source>
        <strain evidence="2">CCUG 60214</strain>
    </source>
</reference>
<comment type="caution">
    <text evidence="1">The sequence shown here is derived from an EMBL/GenBank/DDBJ whole genome shotgun (WGS) entry which is preliminary data.</text>
</comment>
<name>A0ABW3QUT5_9PSEU</name>
<organism evidence="1 2">
    <name type="scientific">Saccharothrix hoggarensis</name>
    <dbReference type="NCBI Taxonomy" id="913853"/>
    <lineage>
        <taxon>Bacteria</taxon>
        <taxon>Bacillati</taxon>
        <taxon>Actinomycetota</taxon>
        <taxon>Actinomycetes</taxon>
        <taxon>Pseudonocardiales</taxon>
        <taxon>Pseudonocardiaceae</taxon>
        <taxon>Saccharothrix</taxon>
    </lineage>
</organism>
<gene>
    <name evidence="1" type="ORF">ACFQ3T_15355</name>
</gene>